<dbReference type="FunCoup" id="G2QMQ5">
    <property type="interactions" value="2678"/>
</dbReference>
<keyword evidence="1" id="KW-0175">Coiled coil</keyword>
<dbReference type="Proteomes" id="UP000007322">
    <property type="component" value="Chromosome 6"/>
</dbReference>
<dbReference type="PROSITE" id="PS00036">
    <property type="entry name" value="BZIP_BASIC"/>
    <property type="match status" value="1"/>
</dbReference>
<dbReference type="VEuPathDB" id="FungiDB:MYCTH_2135800"/>
<dbReference type="InterPro" id="IPR004827">
    <property type="entry name" value="bZIP"/>
</dbReference>
<name>G2QMQ5_THET4</name>
<dbReference type="CDD" id="cd14686">
    <property type="entry name" value="bZIP"/>
    <property type="match status" value="1"/>
</dbReference>
<dbReference type="SMART" id="SM00338">
    <property type="entry name" value="BRLZ"/>
    <property type="match status" value="1"/>
</dbReference>
<dbReference type="GO" id="GO:0006351">
    <property type="term" value="P:DNA-templated transcription"/>
    <property type="evidence" value="ECO:0007669"/>
    <property type="project" value="InterPro"/>
</dbReference>
<sequence length="282" mass="30077">MEWVHDEQPAFVSLPSSSTSPSYAPSCDPLQSSLGNDFELLNPFTWDQAAANTLGDHVDPASITAATAPPGADGHSHFSSPELDLDLAHCLDAFSTPVFDFFIPPSTSPLPAPPLSSATTSLGSTPATTNLQSPSPTPPSPEDGGTALIPGLKLPRAKTRTLSSKPGRRPAAASLLQTTGGRITKHGSHGAPAASSSVAAAVASAAAPEDVDPEILDRRYRNNLAAKRYRQKKIDRIEQLEKEVTDLKQERDDLRIRLARQEAEVAALREMLKMKNSERSKD</sequence>
<dbReference type="PANTHER" id="PTHR23334">
    <property type="entry name" value="CCAAT/ENHANCER BINDING PROTEIN"/>
    <property type="match status" value="1"/>
</dbReference>
<dbReference type="InParanoid" id="G2QMQ5"/>
<dbReference type="AlphaFoldDB" id="G2QMQ5"/>
<dbReference type="PANTHER" id="PTHR23334:SF20">
    <property type="entry name" value="BASIC LEUCINE ZIPPER 24"/>
    <property type="match status" value="1"/>
</dbReference>
<dbReference type="EMBL" id="CP003007">
    <property type="protein sequence ID" value="AEO61235.1"/>
    <property type="molecule type" value="Genomic_DNA"/>
</dbReference>
<feature type="domain" description="BZIP" evidence="3">
    <location>
        <begin position="212"/>
        <end position="275"/>
    </location>
</feature>
<accession>G2QMQ5</accession>
<feature type="region of interest" description="Disordered" evidence="2">
    <location>
        <begin position="1"/>
        <end position="26"/>
    </location>
</feature>
<protein>
    <recommendedName>
        <fullName evidence="3">BZIP domain-containing protein</fullName>
    </recommendedName>
</protein>
<reference evidence="4 5" key="1">
    <citation type="journal article" date="2011" name="Nat. Biotechnol.">
        <title>Comparative genomic analysis of the thermophilic biomass-degrading fungi Myceliophthora thermophila and Thielavia terrestris.</title>
        <authorList>
            <person name="Berka R.M."/>
            <person name="Grigoriev I.V."/>
            <person name="Otillar R."/>
            <person name="Salamov A."/>
            <person name="Grimwood J."/>
            <person name="Reid I."/>
            <person name="Ishmael N."/>
            <person name="John T."/>
            <person name="Darmond C."/>
            <person name="Moisan M.-C."/>
            <person name="Henrissat B."/>
            <person name="Coutinho P.M."/>
            <person name="Lombard V."/>
            <person name="Natvig D.O."/>
            <person name="Lindquist E."/>
            <person name="Schmutz J."/>
            <person name="Lucas S."/>
            <person name="Harris P."/>
            <person name="Powlowski J."/>
            <person name="Bellemare A."/>
            <person name="Taylor D."/>
            <person name="Butler G."/>
            <person name="de Vries R.P."/>
            <person name="Allijn I.E."/>
            <person name="van den Brink J."/>
            <person name="Ushinsky S."/>
            <person name="Storms R."/>
            <person name="Powell A.J."/>
            <person name="Paulsen I.T."/>
            <person name="Elbourne L.D.H."/>
            <person name="Baker S.E."/>
            <person name="Magnuson J."/>
            <person name="LaBoissiere S."/>
            <person name="Clutterbuck A.J."/>
            <person name="Martinez D."/>
            <person name="Wogulis M."/>
            <person name="de Leon A.L."/>
            <person name="Rey M.W."/>
            <person name="Tsang A."/>
        </authorList>
    </citation>
    <scope>NUCLEOTIDE SEQUENCE [LARGE SCALE GENOMIC DNA]</scope>
    <source>
        <strain evidence="5">ATCC 42464 / BCRC 31852 / DSM 1799</strain>
    </source>
</reference>
<organism evidence="4 5">
    <name type="scientific">Thermothelomyces thermophilus (strain ATCC 42464 / BCRC 31852 / DSM 1799)</name>
    <name type="common">Sporotrichum thermophile</name>
    <dbReference type="NCBI Taxonomy" id="573729"/>
    <lineage>
        <taxon>Eukaryota</taxon>
        <taxon>Fungi</taxon>
        <taxon>Dikarya</taxon>
        <taxon>Ascomycota</taxon>
        <taxon>Pezizomycotina</taxon>
        <taxon>Sordariomycetes</taxon>
        <taxon>Sordariomycetidae</taxon>
        <taxon>Sordariales</taxon>
        <taxon>Chaetomiaceae</taxon>
        <taxon>Thermothelomyces</taxon>
    </lineage>
</organism>
<dbReference type="GO" id="GO:0000978">
    <property type="term" value="F:RNA polymerase II cis-regulatory region sequence-specific DNA binding"/>
    <property type="evidence" value="ECO:0007669"/>
    <property type="project" value="TreeGrafter"/>
</dbReference>
<dbReference type="SUPFAM" id="SSF57959">
    <property type="entry name" value="Leucine zipper domain"/>
    <property type="match status" value="1"/>
</dbReference>
<evidence type="ECO:0000313" key="4">
    <source>
        <dbReference type="EMBL" id="AEO61235.1"/>
    </source>
</evidence>
<feature type="compositionally biased region" description="Polar residues" evidence="2">
    <location>
        <begin position="123"/>
        <end position="134"/>
    </location>
</feature>
<dbReference type="eggNOG" id="ENOG502SG5D">
    <property type="taxonomic scope" value="Eukaryota"/>
</dbReference>
<dbReference type="STRING" id="573729.G2QMQ5"/>
<evidence type="ECO:0000256" key="1">
    <source>
        <dbReference type="SAM" id="Coils"/>
    </source>
</evidence>
<feature type="region of interest" description="Disordered" evidence="2">
    <location>
        <begin position="112"/>
        <end position="172"/>
    </location>
</feature>
<dbReference type="GeneID" id="11506358"/>
<dbReference type="GO" id="GO:0000981">
    <property type="term" value="F:DNA-binding transcription factor activity, RNA polymerase II-specific"/>
    <property type="evidence" value="ECO:0007669"/>
    <property type="project" value="TreeGrafter"/>
</dbReference>
<dbReference type="OrthoDB" id="2257100at2759"/>
<keyword evidence="5" id="KW-1185">Reference proteome</keyword>
<proteinExistence type="predicted"/>
<dbReference type="InterPro" id="IPR031106">
    <property type="entry name" value="C/EBP"/>
</dbReference>
<dbReference type="RefSeq" id="XP_003666480.1">
    <property type="nucleotide sequence ID" value="XM_003666432.1"/>
</dbReference>
<feature type="coiled-coil region" evidence="1">
    <location>
        <begin position="230"/>
        <end position="278"/>
    </location>
</feature>
<dbReference type="KEGG" id="mtm:MYCTH_2135800"/>
<dbReference type="HOGENOM" id="CLU_987595_0_0_1"/>
<dbReference type="OMA" id="LTHLNWD"/>
<evidence type="ECO:0000313" key="5">
    <source>
        <dbReference type="Proteomes" id="UP000007322"/>
    </source>
</evidence>
<evidence type="ECO:0000259" key="3">
    <source>
        <dbReference type="PROSITE" id="PS50217"/>
    </source>
</evidence>
<gene>
    <name evidence="4" type="ORF">MYCTH_2135800</name>
</gene>
<dbReference type="InterPro" id="IPR046347">
    <property type="entry name" value="bZIP_sf"/>
</dbReference>
<feature type="compositionally biased region" description="Low complexity" evidence="2">
    <location>
        <begin position="13"/>
        <end position="26"/>
    </location>
</feature>
<dbReference type="PROSITE" id="PS50217">
    <property type="entry name" value="BZIP"/>
    <property type="match status" value="1"/>
</dbReference>
<evidence type="ECO:0000256" key="2">
    <source>
        <dbReference type="SAM" id="MobiDB-lite"/>
    </source>
</evidence>
<dbReference type="Gene3D" id="1.20.5.170">
    <property type="match status" value="1"/>
</dbReference>
<dbReference type="Pfam" id="PF07716">
    <property type="entry name" value="bZIP_2"/>
    <property type="match status" value="1"/>
</dbReference>